<feature type="domain" description="NAD(P)-binding" evidence="1">
    <location>
        <begin position="7"/>
        <end position="200"/>
    </location>
</feature>
<dbReference type="PANTHER" id="PTHR43355">
    <property type="entry name" value="FLAVIN REDUCTASE (NADPH)"/>
    <property type="match status" value="1"/>
</dbReference>
<dbReference type="Gene3D" id="3.40.50.720">
    <property type="entry name" value="NAD(P)-binding Rossmann-like Domain"/>
    <property type="match status" value="1"/>
</dbReference>
<keyword evidence="3" id="KW-1185">Reference proteome</keyword>
<name>A0ABU3W1I5_9GAMM</name>
<sequence>MKITVLGAAGNVGRRVVAEALARGHEVSAVVRDARTFRALPEAAIAKAGDATDPFDVARLTAGQDVVVNATRPPAGDRERVFEFTRSLMAGVARSKVRLIVVGGAATLTVPGTGGRTVMEDASYLPVSARHIGRASADQQQACQAESTVDWVYLSPPANLVAGERTGQYRLGTDELVVDSDGNSSISIEDLAVALIDEAETPRHHRQRFTVAY</sequence>
<protein>
    <submittedName>
        <fullName evidence="2">NAD(P)H-binding protein</fullName>
    </submittedName>
</protein>
<evidence type="ECO:0000259" key="1">
    <source>
        <dbReference type="Pfam" id="PF13460"/>
    </source>
</evidence>
<dbReference type="SUPFAM" id="SSF51735">
    <property type="entry name" value="NAD(P)-binding Rossmann-fold domains"/>
    <property type="match status" value="1"/>
</dbReference>
<accession>A0ABU3W1I5</accession>
<comment type="caution">
    <text evidence="2">The sequence shown here is derived from an EMBL/GenBank/DDBJ whole genome shotgun (WGS) entry which is preliminary data.</text>
</comment>
<gene>
    <name evidence="2" type="ORF">RYS15_17065</name>
</gene>
<dbReference type="RefSeq" id="WP_316974814.1">
    <property type="nucleotide sequence ID" value="NZ_JAWIIJ010000013.1"/>
</dbReference>
<dbReference type="PANTHER" id="PTHR43355:SF2">
    <property type="entry name" value="FLAVIN REDUCTASE (NADPH)"/>
    <property type="match status" value="1"/>
</dbReference>
<reference evidence="2 3" key="1">
    <citation type="submission" date="2023-10" db="EMBL/GenBank/DDBJ databases">
        <title>Characteristics and mechanism of a salt-tolerant marine origin heterotrophic nitrifying- aerobic denitrifying bacteria Marinobacter xestospongiae HN1.</title>
        <authorList>
            <person name="Qi R."/>
        </authorList>
    </citation>
    <scope>NUCLEOTIDE SEQUENCE [LARGE SCALE GENOMIC DNA]</scope>
    <source>
        <strain evidence="2 3">HN1</strain>
    </source>
</reference>
<dbReference type="InterPro" id="IPR051606">
    <property type="entry name" value="Polyketide_Oxido-like"/>
</dbReference>
<dbReference type="InterPro" id="IPR016040">
    <property type="entry name" value="NAD(P)-bd_dom"/>
</dbReference>
<dbReference type="InterPro" id="IPR036291">
    <property type="entry name" value="NAD(P)-bd_dom_sf"/>
</dbReference>
<evidence type="ECO:0000313" key="3">
    <source>
        <dbReference type="Proteomes" id="UP001269819"/>
    </source>
</evidence>
<proteinExistence type="predicted"/>
<dbReference type="Pfam" id="PF13460">
    <property type="entry name" value="NAD_binding_10"/>
    <property type="match status" value="1"/>
</dbReference>
<dbReference type="EMBL" id="JAWIIJ010000013">
    <property type="protein sequence ID" value="MDV2080399.1"/>
    <property type="molecule type" value="Genomic_DNA"/>
</dbReference>
<dbReference type="Proteomes" id="UP001269819">
    <property type="component" value="Unassembled WGS sequence"/>
</dbReference>
<evidence type="ECO:0000313" key="2">
    <source>
        <dbReference type="EMBL" id="MDV2080399.1"/>
    </source>
</evidence>
<organism evidence="2 3">
    <name type="scientific">Marinobacter xestospongiae</name>
    <dbReference type="NCBI Taxonomy" id="994319"/>
    <lineage>
        <taxon>Bacteria</taxon>
        <taxon>Pseudomonadati</taxon>
        <taxon>Pseudomonadota</taxon>
        <taxon>Gammaproteobacteria</taxon>
        <taxon>Pseudomonadales</taxon>
        <taxon>Marinobacteraceae</taxon>
        <taxon>Marinobacter</taxon>
    </lineage>
</organism>